<evidence type="ECO:0000256" key="8">
    <source>
        <dbReference type="SAM" id="MobiDB-lite"/>
    </source>
</evidence>
<evidence type="ECO:0000256" key="1">
    <source>
        <dbReference type="ARBA" id="ARBA00022723"/>
    </source>
</evidence>
<dbReference type="InterPro" id="IPR002110">
    <property type="entry name" value="Ankyrin_rpt"/>
</dbReference>
<sequence>MGITYSREKKEIKGFLLQAIVNGDLCAVKEIMTNHPQFIKSKLELRGNAFHMAVISRHDDVLAYLLSGEYLKGEGRNVNSLRILHNRALNNLGTRDLITPLMLACDLGDEIAVKALLDNGANFWCRDMQHNRTCLHYAAAKGRTSLIPIIIQHSQTWDERNSSFHSTSIWPLVDTATWHGLTPLIYATWNDHSETVGSLLEHKAGVDRRFTSSGYYNDECCKDVTDGSSALHVAAFKGSHSAAAAILSDFLQKRTAYRAQVQQIRAAQERGEVPPTSSLPRPKDPRLFMDAANRTPMVVAQSRDQPAAFIMLLNPFTPLISTLTSQDRPIGVPTLKHISSKVAQKLLLRQIDMIATSVAEQKVSNAKVSASKREQGTWSSNSRLKRETSSKKQQQQQHGGPNGLGLSIHDVVRTSVMAPIMERVSLETGCNDKDEPCKTAEMPSTVKASQTPLLQPVHEEEGTTSNSPTGQLTVCANLDTSVGTLCSPRFKTQTTDILRAPSAVSFPTLRSVVSWRSARNTPLPSLDALTMDQATASSVIPRARESMATVGSGHDQDDPDTSAPDLHRQGSAVLMSQLPRQLSRLPSVKAELRSMKKEEDRDAKIEAAEAAVHALTESLLNCKVSEEVLIQRLQLEQPGKQGGDRTGGSTSDAAATTALPAGVKSVTQLDQHLLQAVALITDGWEDQHLEQTLIAARYHRLMHGVGSSVSEQHVLAAERFDVRTPEVAGMSDAQSIALVDEEQLHSKTSALCLDYSLFAAKADASFSASSLAGSRRMSRILSIASTEGPGDEYDNTCGICLDDGDFIFVHPCNHKICIECARELLKVHPTDPAPCPFCRSILLGFGLQKK</sequence>
<keyword evidence="2" id="KW-0677">Repeat</keyword>
<dbReference type="SUPFAM" id="SSF57850">
    <property type="entry name" value="RING/U-box"/>
    <property type="match status" value="1"/>
</dbReference>
<name>A0A250XFX3_9CHLO</name>
<dbReference type="InterPro" id="IPR036770">
    <property type="entry name" value="Ankyrin_rpt-contain_sf"/>
</dbReference>
<dbReference type="InterPro" id="IPR017907">
    <property type="entry name" value="Znf_RING_CS"/>
</dbReference>
<comment type="caution">
    <text evidence="10">The sequence shown here is derived from an EMBL/GenBank/DDBJ whole genome shotgun (WGS) entry which is preliminary data.</text>
</comment>
<dbReference type="GO" id="GO:0008270">
    <property type="term" value="F:zinc ion binding"/>
    <property type="evidence" value="ECO:0007669"/>
    <property type="project" value="UniProtKB-KW"/>
</dbReference>
<dbReference type="PANTHER" id="PTHR24198:SF165">
    <property type="entry name" value="ANKYRIN REPEAT-CONTAINING PROTEIN-RELATED"/>
    <property type="match status" value="1"/>
</dbReference>
<dbReference type="SUPFAM" id="SSF48403">
    <property type="entry name" value="Ankyrin repeat"/>
    <property type="match status" value="1"/>
</dbReference>
<evidence type="ECO:0000313" key="11">
    <source>
        <dbReference type="Proteomes" id="UP000232323"/>
    </source>
</evidence>
<dbReference type="Gene3D" id="3.30.40.10">
    <property type="entry name" value="Zinc/RING finger domain, C3HC4 (zinc finger)"/>
    <property type="match status" value="1"/>
</dbReference>
<dbReference type="OrthoDB" id="1585644at2759"/>
<accession>A0A250XFX3</accession>
<keyword evidence="5 6" id="KW-0040">ANK repeat</keyword>
<dbReference type="SMART" id="SM00248">
    <property type="entry name" value="ANK"/>
    <property type="match status" value="5"/>
</dbReference>
<evidence type="ECO:0000256" key="7">
    <source>
        <dbReference type="PROSITE-ProRule" id="PRU00175"/>
    </source>
</evidence>
<evidence type="ECO:0000256" key="6">
    <source>
        <dbReference type="PROSITE-ProRule" id="PRU00023"/>
    </source>
</evidence>
<dbReference type="AlphaFoldDB" id="A0A250XFX3"/>
<evidence type="ECO:0000313" key="10">
    <source>
        <dbReference type="EMBL" id="GAX81953.1"/>
    </source>
</evidence>
<dbReference type="Proteomes" id="UP000232323">
    <property type="component" value="Unassembled WGS sequence"/>
</dbReference>
<dbReference type="PROSITE" id="PS00518">
    <property type="entry name" value="ZF_RING_1"/>
    <property type="match status" value="1"/>
</dbReference>
<feature type="region of interest" description="Disordered" evidence="8">
    <location>
        <begin position="266"/>
        <end position="285"/>
    </location>
</feature>
<evidence type="ECO:0000256" key="2">
    <source>
        <dbReference type="ARBA" id="ARBA00022737"/>
    </source>
</evidence>
<dbReference type="STRING" id="1157962.A0A250XFX3"/>
<dbReference type="InterPro" id="IPR013083">
    <property type="entry name" value="Znf_RING/FYVE/PHD"/>
</dbReference>
<feature type="repeat" description="ANK" evidence="6">
    <location>
        <begin position="96"/>
        <end position="128"/>
    </location>
</feature>
<dbReference type="Pfam" id="PF13920">
    <property type="entry name" value="zf-C3HC4_3"/>
    <property type="match status" value="1"/>
</dbReference>
<dbReference type="EMBL" id="BEGY01000073">
    <property type="protein sequence ID" value="GAX81953.1"/>
    <property type="molecule type" value="Genomic_DNA"/>
</dbReference>
<keyword evidence="1" id="KW-0479">Metal-binding</keyword>
<keyword evidence="11" id="KW-1185">Reference proteome</keyword>
<dbReference type="PANTHER" id="PTHR24198">
    <property type="entry name" value="ANKYRIN REPEAT AND PROTEIN KINASE DOMAIN-CONTAINING PROTEIN"/>
    <property type="match status" value="1"/>
</dbReference>
<protein>
    <recommendedName>
        <fullName evidence="9">RING-type domain-containing protein</fullName>
    </recommendedName>
</protein>
<feature type="region of interest" description="Disordered" evidence="8">
    <location>
        <begin position="362"/>
        <end position="408"/>
    </location>
</feature>
<proteinExistence type="predicted"/>
<dbReference type="InterPro" id="IPR001841">
    <property type="entry name" value="Znf_RING"/>
</dbReference>
<evidence type="ECO:0000256" key="5">
    <source>
        <dbReference type="ARBA" id="ARBA00023043"/>
    </source>
</evidence>
<evidence type="ECO:0000256" key="4">
    <source>
        <dbReference type="ARBA" id="ARBA00022833"/>
    </source>
</evidence>
<feature type="region of interest" description="Disordered" evidence="8">
    <location>
        <begin position="547"/>
        <end position="566"/>
    </location>
</feature>
<evidence type="ECO:0000256" key="3">
    <source>
        <dbReference type="ARBA" id="ARBA00022771"/>
    </source>
</evidence>
<dbReference type="PROSITE" id="PS50089">
    <property type="entry name" value="ZF_RING_2"/>
    <property type="match status" value="1"/>
</dbReference>
<keyword evidence="4" id="KW-0862">Zinc</keyword>
<gene>
    <name evidence="10" type="ORF">CEUSTIGMA_g9381.t1</name>
</gene>
<dbReference type="SMART" id="SM00184">
    <property type="entry name" value="RING"/>
    <property type="match status" value="1"/>
</dbReference>
<reference evidence="10 11" key="1">
    <citation type="submission" date="2017-08" db="EMBL/GenBank/DDBJ databases">
        <title>Acidophilic green algal genome provides insights into adaptation to an acidic environment.</title>
        <authorList>
            <person name="Hirooka S."/>
            <person name="Hirose Y."/>
            <person name="Kanesaki Y."/>
            <person name="Higuchi S."/>
            <person name="Fujiwara T."/>
            <person name="Onuma R."/>
            <person name="Era A."/>
            <person name="Ohbayashi R."/>
            <person name="Uzuka A."/>
            <person name="Nozaki H."/>
            <person name="Yoshikawa H."/>
            <person name="Miyagishima S.Y."/>
        </authorList>
    </citation>
    <scope>NUCLEOTIDE SEQUENCE [LARGE SCALE GENOMIC DNA]</scope>
    <source>
        <strain evidence="10 11">NIES-2499</strain>
    </source>
</reference>
<evidence type="ECO:0000259" key="9">
    <source>
        <dbReference type="PROSITE" id="PS50089"/>
    </source>
</evidence>
<keyword evidence="3 7" id="KW-0863">Zinc-finger</keyword>
<dbReference type="PROSITE" id="PS50088">
    <property type="entry name" value="ANK_REPEAT"/>
    <property type="match status" value="1"/>
</dbReference>
<dbReference type="Gene3D" id="1.25.40.20">
    <property type="entry name" value="Ankyrin repeat-containing domain"/>
    <property type="match status" value="2"/>
</dbReference>
<organism evidence="10 11">
    <name type="scientific">Chlamydomonas eustigma</name>
    <dbReference type="NCBI Taxonomy" id="1157962"/>
    <lineage>
        <taxon>Eukaryota</taxon>
        <taxon>Viridiplantae</taxon>
        <taxon>Chlorophyta</taxon>
        <taxon>core chlorophytes</taxon>
        <taxon>Chlorophyceae</taxon>
        <taxon>CS clade</taxon>
        <taxon>Chlamydomonadales</taxon>
        <taxon>Chlamydomonadaceae</taxon>
        <taxon>Chlamydomonas</taxon>
    </lineage>
</organism>
<dbReference type="Pfam" id="PF12796">
    <property type="entry name" value="Ank_2"/>
    <property type="match status" value="1"/>
</dbReference>
<feature type="domain" description="RING-type" evidence="9">
    <location>
        <begin position="797"/>
        <end position="839"/>
    </location>
</feature>